<proteinExistence type="predicted"/>
<gene>
    <name evidence="2" type="ORF">L798_05101</name>
</gene>
<dbReference type="SUPFAM" id="SSF56219">
    <property type="entry name" value="DNase I-like"/>
    <property type="match status" value="1"/>
</dbReference>
<protein>
    <submittedName>
        <fullName evidence="2">Craniofacial development protein 2</fullName>
    </submittedName>
</protein>
<evidence type="ECO:0000259" key="1">
    <source>
        <dbReference type="Pfam" id="PF03372"/>
    </source>
</evidence>
<dbReference type="AlphaFoldDB" id="A0A067RMB3"/>
<dbReference type="Gene3D" id="3.60.10.10">
    <property type="entry name" value="Endonuclease/exonuclease/phosphatase"/>
    <property type="match status" value="1"/>
</dbReference>
<dbReference type="STRING" id="136037.A0A067RMB3"/>
<dbReference type="EMBL" id="KK852587">
    <property type="protein sequence ID" value="KDR20788.1"/>
    <property type="molecule type" value="Genomic_DNA"/>
</dbReference>
<dbReference type="Proteomes" id="UP000027135">
    <property type="component" value="Unassembled WGS sequence"/>
</dbReference>
<keyword evidence="3" id="KW-1185">Reference proteome</keyword>
<dbReference type="CDD" id="cd09076">
    <property type="entry name" value="L1-EN"/>
    <property type="match status" value="1"/>
</dbReference>
<evidence type="ECO:0000313" key="2">
    <source>
        <dbReference type="EMBL" id="KDR20788.1"/>
    </source>
</evidence>
<reference evidence="2 3" key="1">
    <citation type="journal article" date="2014" name="Nat. Commun.">
        <title>Molecular traces of alternative social organization in a termite genome.</title>
        <authorList>
            <person name="Terrapon N."/>
            <person name="Li C."/>
            <person name="Robertson H.M."/>
            <person name="Ji L."/>
            <person name="Meng X."/>
            <person name="Booth W."/>
            <person name="Chen Z."/>
            <person name="Childers C.P."/>
            <person name="Glastad K.M."/>
            <person name="Gokhale K."/>
            <person name="Gowin J."/>
            <person name="Gronenberg W."/>
            <person name="Hermansen R.A."/>
            <person name="Hu H."/>
            <person name="Hunt B.G."/>
            <person name="Huylmans A.K."/>
            <person name="Khalil S.M."/>
            <person name="Mitchell R.D."/>
            <person name="Munoz-Torres M.C."/>
            <person name="Mustard J.A."/>
            <person name="Pan H."/>
            <person name="Reese J.T."/>
            <person name="Scharf M.E."/>
            <person name="Sun F."/>
            <person name="Vogel H."/>
            <person name="Xiao J."/>
            <person name="Yang W."/>
            <person name="Yang Z."/>
            <person name="Yang Z."/>
            <person name="Zhou J."/>
            <person name="Zhu J."/>
            <person name="Brent C.S."/>
            <person name="Elsik C.G."/>
            <person name="Goodisman M.A."/>
            <person name="Liberles D.A."/>
            <person name="Roe R.M."/>
            <person name="Vargo E.L."/>
            <person name="Vilcinskas A."/>
            <person name="Wang J."/>
            <person name="Bornberg-Bauer E."/>
            <person name="Korb J."/>
            <person name="Zhang G."/>
            <person name="Liebig J."/>
        </authorList>
    </citation>
    <scope>NUCLEOTIDE SEQUENCE [LARGE SCALE GENOMIC DNA]</scope>
    <source>
        <tissue evidence="2">Whole organism</tissue>
    </source>
</reference>
<dbReference type="PANTHER" id="PTHR23227">
    <property type="entry name" value="BUCENTAUR RELATED"/>
    <property type="match status" value="1"/>
</dbReference>
<evidence type="ECO:0000313" key="3">
    <source>
        <dbReference type="Proteomes" id="UP000027135"/>
    </source>
</evidence>
<dbReference type="OMA" id="MERCGIN"/>
<sequence length="227" mass="26361">GKLENLKIEIDTNNVCIVDVSEVRWRDQGDFESGSYHMYYSGGESAERGVTIVIQKWIKKRIIKVQACSDRLMYMKLNAEPVDILIMQVYMPTSDHDDEEVEIIYEKIEEIIRTEGRGKVQTIIMGDWNSVMGKGAENNIVGPHGLGIRNRRGNMMVDFCRRNGLVITNTWFKKHHRILRLYTWKSPGDRSRYHIDYILVKQRFRNSVKGVRTVPSADIDSDHNMLV</sequence>
<organism evidence="2 3">
    <name type="scientific">Zootermopsis nevadensis</name>
    <name type="common">Dampwood termite</name>
    <dbReference type="NCBI Taxonomy" id="136037"/>
    <lineage>
        <taxon>Eukaryota</taxon>
        <taxon>Metazoa</taxon>
        <taxon>Ecdysozoa</taxon>
        <taxon>Arthropoda</taxon>
        <taxon>Hexapoda</taxon>
        <taxon>Insecta</taxon>
        <taxon>Pterygota</taxon>
        <taxon>Neoptera</taxon>
        <taxon>Polyneoptera</taxon>
        <taxon>Dictyoptera</taxon>
        <taxon>Blattodea</taxon>
        <taxon>Blattoidea</taxon>
        <taxon>Termitoidae</taxon>
        <taxon>Termopsidae</taxon>
        <taxon>Zootermopsis</taxon>
    </lineage>
</organism>
<dbReference type="Pfam" id="PF03372">
    <property type="entry name" value="Exo_endo_phos"/>
    <property type="match status" value="1"/>
</dbReference>
<accession>A0A067RMB3</accession>
<feature type="non-terminal residue" evidence="2">
    <location>
        <position position="1"/>
    </location>
</feature>
<dbReference type="InterPro" id="IPR005135">
    <property type="entry name" value="Endo/exonuclease/phosphatase"/>
</dbReference>
<name>A0A067RMB3_ZOONE</name>
<dbReference type="GO" id="GO:0003824">
    <property type="term" value="F:catalytic activity"/>
    <property type="evidence" value="ECO:0007669"/>
    <property type="project" value="InterPro"/>
</dbReference>
<dbReference type="PANTHER" id="PTHR23227:SF85">
    <property type="entry name" value="CRANIOFACIAL DEVELOPMENT PROTEIN 2"/>
    <property type="match status" value="1"/>
</dbReference>
<dbReference type="eggNOG" id="KOG1075">
    <property type="taxonomic scope" value="Eukaryota"/>
</dbReference>
<feature type="non-terminal residue" evidence="2">
    <location>
        <position position="227"/>
    </location>
</feature>
<dbReference type="InParanoid" id="A0A067RMB3"/>
<feature type="domain" description="Endonuclease/exonuclease/phosphatase" evidence="1">
    <location>
        <begin position="22"/>
        <end position="223"/>
    </location>
</feature>
<dbReference type="InterPro" id="IPR027124">
    <property type="entry name" value="Swc5/CFDP1/2"/>
</dbReference>
<dbReference type="InterPro" id="IPR036691">
    <property type="entry name" value="Endo/exonu/phosph_ase_sf"/>
</dbReference>